<dbReference type="KEGG" id="bgt:106065806"/>
<dbReference type="STRING" id="6526.A0A2C9JS53"/>
<evidence type="ECO:0000256" key="2">
    <source>
        <dbReference type="ARBA" id="ARBA00022801"/>
    </source>
</evidence>
<dbReference type="InterPro" id="IPR029058">
    <property type="entry name" value="AB_hydrolase_fold"/>
</dbReference>
<dbReference type="RefSeq" id="XP_013080163.2">
    <property type="nucleotide sequence ID" value="XM_013224709.2"/>
</dbReference>
<name>A0A2C9JS53_BIOGL</name>
<dbReference type="InterPro" id="IPR019826">
    <property type="entry name" value="Carboxylesterase_B_AS"/>
</dbReference>
<protein>
    <recommendedName>
        <fullName evidence="3">Carboxylic ester hydrolase</fullName>
        <ecNumber evidence="3">3.1.1.-</ecNumber>
    </recommendedName>
</protein>
<accession>A0A2C9JS53</accession>
<evidence type="ECO:0000259" key="4">
    <source>
        <dbReference type="Pfam" id="PF00135"/>
    </source>
</evidence>
<feature type="domain" description="Carboxylesterase type B" evidence="4">
    <location>
        <begin position="22"/>
        <end position="527"/>
    </location>
</feature>
<evidence type="ECO:0000313" key="5">
    <source>
        <dbReference type="EnsemblMetazoa" id="BGLB007155-PB"/>
    </source>
</evidence>
<feature type="signal peptide" evidence="3">
    <location>
        <begin position="1"/>
        <end position="16"/>
    </location>
</feature>
<dbReference type="Gene3D" id="3.40.50.1820">
    <property type="entry name" value="alpha/beta hydrolase"/>
    <property type="match status" value="1"/>
</dbReference>
<organism evidence="5 6">
    <name type="scientific">Biomphalaria glabrata</name>
    <name type="common">Bloodfluke planorb</name>
    <name type="synonym">Freshwater snail</name>
    <dbReference type="NCBI Taxonomy" id="6526"/>
    <lineage>
        <taxon>Eukaryota</taxon>
        <taxon>Metazoa</taxon>
        <taxon>Spiralia</taxon>
        <taxon>Lophotrochozoa</taxon>
        <taxon>Mollusca</taxon>
        <taxon>Gastropoda</taxon>
        <taxon>Heterobranchia</taxon>
        <taxon>Euthyneura</taxon>
        <taxon>Panpulmonata</taxon>
        <taxon>Hygrophila</taxon>
        <taxon>Lymnaeoidea</taxon>
        <taxon>Planorbidae</taxon>
        <taxon>Biomphalaria</taxon>
    </lineage>
</organism>
<dbReference type="PANTHER" id="PTHR43903">
    <property type="entry name" value="NEUROLIGIN"/>
    <property type="match status" value="1"/>
</dbReference>
<dbReference type="EnsemblMetazoa" id="BGLB007155-RB">
    <property type="protein sequence ID" value="BGLB007155-PB"/>
    <property type="gene ID" value="BGLB007155"/>
</dbReference>
<dbReference type="EC" id="3.1.1.-" evidence="3"/>
<dbReference type="VEuPathDB" id="VectorBase:BGLB007155"/>
<feature type="chain" id="PRO_5011809560" description="Carboxylic ester hydrolase" evidence="3">
    <location>
        <begin position="17"/>
        <end position="552"/>
    </location>
</feature>
<evidence type="ECO:0000313" key="6">
    <source>
        <dbReference type="Proteomes" id="UP000076420"/>
    </source>
</evidence>
<dbReference type="GO" id="GO:0016787">
    <property type="term" value="F:hydrolase activity"/>
    <property type="evidence" value="ECO:0007669"/>
    <property type="project" value="UniProtKB-KW"/>
</dbReference>
<reference evidence="5" key="1">
    <citation type="submission" date="2020-05" db="UniProtKB">
        <authorList>
            <consortium name="EnsemblMetazoa"/>
        </authorList>
    </citation>
    <scope>IDENTIFICATION</scope>
    <source>
        <strain evidence="5">BB02</strain>
    </source>
</reference>
<dbReference type="AlphaFoldDB" id="A0A2C9JS53"/>
<proteinExistence type="inferred from homology"/>
<dbReference type="InterPro" id="IPR051093">
    <property type="entry name" value="Neuroligin/BSAL"/>
</dbReference>
<dbReference type="Proteomes" id="UP000076420">
    <property type="component" value="Unassembled WGS sequence"/>
</dbReference>
<dbReference type="SUPFAM" id="SSF53474">
    <property type="entry name" value="alpha/beta-Hydrolases"/>
    <property type="match status" value="1"/>
</dbReference>
<dbReference type="VEuPathDB" id="VectorBase:BGLAX_032384"/>
<sequence>MVTVILFLCLLNGAYGHENVLAKTNYGIVKGTSSIIDNKAMFCYLGVPYAKPPTGPRRFKQPEPPNSWSGVRDAVTLGPKCPQLDELDPFDPTPISEDCLNLNIYSPTEPTSQGTAPSTSLLPVMVWIHGGSFSMGSGSKYNGSVLASRGVVVVTVNYRLDILGFLSTADSIIPGNFGLLDQIMALQWIQANIQFFGGDPQMVTIFGESSGAACVSLLVLSPLSKGLFQRAILESGSSLAYWSITYPVNKIQPDTIAQSIASKLNCTQLSSTEILVCLQKVNVFDLINASTEYRKSNGLVFIPRVEALLRSLPDYPLKILRSGNFNHVDTIRGYNSDEGWYFLNTSSAQLTREGFRESIHNLMTSLKIMTSDSIVDQFEEVYIKNLTDTSLIFRQGLRAVSDFVFIAPIVMETMLAETWSRDSKHYLYEFQYRPSDSEMPPFVGAVHGNEQAFIFRSFDNDQFWNTKKGHTQADLLISDEMMAFWSSFAKHGSPNGNMSGLAPWVNYTPDRPNCLKINILTTLSDHGKQLAVQIYKPLIDSLMNEYPVTVVG</sequence>
<dbReference type="OrthoDB" id="408631at2759"/>
<evidence type="ECO:0000256" key="3">
    <source>
        <dbReference type="RuleBase" id="RU361235"/>
    </source>
</evidence>
<comment type="similarity">
    <text evidence="1 3">Belongs to the type-B carboxylesterase/lipase family.</text>
</comment>
<dbReference type="Pfam" id="PF00135">
    <property type="entry name" value="COesterase"/>
    <property type="match status" value="1"/>
</dbReference>
<evidence type="ECO:0000256" key="1">
    <source>
        <dbReference type="ARBA" id="ARBA00005964"/>
    </source>
</evidence>
<dbReference type="PROSITE" id="PS00122">
    <property type="entry name" value="CARBOXYLESTERASE_B_1"/>
    <property type="match status" value="1"/>
</dbReference>
<keyword evidence="3" id="KW-0732">Signal</keyword>
<dbReference type="InterPro" id="IPR002018">
    <property type="entry name" value="CarbesteraseB"/>
</dbReference>
<gene>
    <name evidence="5" type="primary">106065806</name>
</gene>
<keyword evidence="2 3" id="KW-0378">Hydrolase</keyword>